<dbReference type="GO" id="GO:0015031">
    <property type="term" value="P:protein transport"/>
    <property type="evidence" value="ECO:0007669"/>
    <property type="project" value="UniProtKB-KW"/>
</dbReference>
<evidence type="ECO:0000256" key="4">
    <source>
        <dbReference type="ARBA" id="ARBA00022989"/>
    </source>
</evidence>
<feature type="transmembrane region" description="Helical" evidence="7">
    <location>
        <begin position="17"/>
        <end position="37"/>
    </location>
</feature>
<evidence type="ECO:0000259" key="8">
    <source>
        <dbReference type="Pfam" id="PF01618"/>
    </source>
</evidence>
<keyword evidence="4 7" id="KW-1133">Transmembrane helix</keyword>
<keyword evidence="10" id="KW-1185">Reference proteome</keyword>
<evidence type="ECO:0000256" key="3">
    <source>
        <dbReference type="ARBA" id="ARBA00022692"/>
    </source>
</evidence>
<reference evidence="9 10" key="1">
    <citation type="submission" date="2018-06" db="EMBL/GenBank/DDBJ databases">
        <authorList>
            <consortium name="Pathogen Informatics"/>
            <person name="Doyle S."/>
        </authorList>
    </citation>
    <scope>NUCLEOTIDE SEQUENCE [LARGE SCALE GENOMIC DNA]</scope>
    <source>
        <strain evidence="9 10">NCTC10283</strain>
    </source>
</reference>
<accession>A0A376BUL6</accession>
<keyword evidence="6" id="KW-0653">Protein transport</keyword>
<evidence type="ECO:0000256" key="7">
    <source>
        <dbReference type="SAM" id="Phobius"/>
    </source>
</evidence>
<dbReference type="RefSeq" id="WP_034293008.1">
    <property type="nucleotide sequence ID" value="NZ_CP091519.2"/>
</dbReference>
<evidence type="ECO:0000313" key="9">
    <source>
        <dbReference type="EMBL" id="SSY80044.1"/>
    </source>
</evidence>
<gene>
    <name evidence="9" type="ORF">NCTC10283_01598</name>
</gene>
<keyword evidence="5 7" id="KW-0472">Membrane</keyword>
<evidence type="ECO:0000256" key="2">
    <source>
        <dbReference type="ARBA" id="ARBA00022475"/>
    </source>
</evidence>
<name>A0A376BUL6_9NEIS</name>
<organism evidence="9 10">
    <name type="scientific">Alysiella crassa</name>
    <dbReference type="NCBI Taxonomy" id="153491"/>
    <lineage>
        <taxon>Bacteria</taxon>
        <taxon>Pseudomonadati</taxon>
        <taxon>Pseudomonadota</taxon>
        <taxon>Betaproteobacteria</taxon>
        <taxon>Neisseriales</taxon>
        <taxon>Neisseriaceae</taxon>
        <taxon>Alysiella</taxon>
    </lineage>
</organism>
<dbReference type="AlphaFoldDB" id="A0A376BUL6"/>
<proteinExistence type="inferred from homology"/>
<comment type="subcellular location">
    <subcellularLocation>
        <location evidence="1">Cell membrane</location>
        <topology evidence="1">Multi-pass membrane protein</topology>
    </subcellularLocation>
    <subcellularLocation>
        <location evidence="6">Membrane</location>
        <topology evidence="6">Multi-pass membrane protein</topology>
    </subcellularLocation>
</comment>
<sequence>MNSESILMIARSHLPTVFNLMVLAAVIFCASFIWAMLPEKFRLLNQWGRNLLRQAPSIMTALGLFGTFYGLTESLRNFGTEVEQIQIFVGELKSVFIYSILGIGSAAFFMILNVVVNAIYHHRAQSEKNKIIQQHNQQNKTVQQNNEEVLQYLAAQLNATQQLNKTLQNQNYTPQEFSGSLNAPVNASLSAETQHSLQKQAEFAPYLAELSHIQETLSKTVSKLLIPYTNHSAEFQNHLLNTFAEKMDAQTQLLAQISQQLHTQNQINQEIMQKLQQQPAPIAEPVSVKTSTSSTISNPLDPFKKLEMELAELSNENKKLFANKFSS</sequence>
<feature type="transmembrane region" description="Helical" evidence="7">
    <location>
        <begin position="95"/>
        <end position="120"/>
    </location>
</feature>
<feature type="transmembrane region" description="Helical" evidence="7">
    <location>
        <begin position="58"/>
        <end position="75"/>
    </location>
</feature>
<dbReference type="InterPro" id="IPR002898">
    <property type="entry name" value="MotA_ExbB_proton_chnl"/>
</dbReference>
<dbReference type="EMBL" id="UFSO01000003">
    <property type="protein sequence ID" value="SSY80044.1"/>
    <property type="molecule type" value="Genomic_DNA"/>
</dbReference>
<evidence type="ECO:0000256" key="6">
    <source>
        <dbReference type="RuleBase" id="RU004057"/>
    </source>
</evidence>
<dbReference type="Pfam" id="PF01618">
    <property type="entry name" value="MotA_ExbB"/>
    <property type="match status" value="1"/>
</dbReference>
<comment type="similarity">
    <text evidence="6">Belongs to the exbB/tolQ family.</text>
</comment>
<evidence type="ECO:0000313" key="10">
    <source>
        <dbReference type="Proteomes" id="UP000254209"/>
    </source>
</evidence>
<keyword evidence="2" id="KW-1003">Cell membrane</keyword>
<feature type="domain" description="MotA/TolQ/ExbB proton channel" evidence="8">
    <location>
        <begin position="48"/>
        <end position="120"/>
    </location>
</feature>
<dbReference type="OrthoDB" id="9798009at2"/>
<keyword evidence="6" id="KW-0813">Transport</keyword>
<evidence type="ECO:0000256" key="1">
    <source>
        <dbReference type="ARBA" id="ARBA00004651"/>
    </source>
</evidence>
<dbReference type="GO" id="GO:0005886">
    <property type="term" value="C:plasma membrane"/>
    <property type="evidence" value="ECO:0007669"/>
    <property type="project" value="UniProtKB-SubCell"/>
</dbReference>
<dbReference type="Proteomes" id="UP000254209">
    <property type="component" value="Unassembled WGS sequence"/>
</dbReference>
<keyword evidence="3 7" id="KW-0812">Transmembrane</keyword>
<dbReference type="STRING" id="1120980.GCA_000745955_01391"/>
<protein>
    <recommendedName>
        <fullName evidence="8">MotA/TolQ/ExbB proton channel domain-containing protein</fullName>
    </recommendedName>
</protein>
<evidence type="ECO:0000256" key="5">
    <source>
        <dbReference type="ARBA" id="ARBA00023136"/>
    </source>
</evidence>